<dbReference type="AlphaFoldDB" id="A0A552E6F9"/>
<organism evidence="2 3">
    <name type="scientific">Microcystis aeruginosa Ma_QC_B_20070730_S2</name>
    <dbReference type="NCBI Taxonomy" id="2486256"/>
    <lineage>
        <taxon>Bacteria</taxon>
        <taxon>Bacillati</taxon>
        <taxon>Cyanobacteriota</taxon>
        <taxon>Cyanophyceae</taxon>
        <taxon>Oscillatoriophycideae</taxon>
        <taxon>Chroococcales</taxon>
        <taxon>Microcystaceae</taxon>
        <taxon>Microcystis</taxon>
    </lineage>
</organism>
<feature type="compositionally biased region" description="Polar residues" evidence="1">
    <location>
        <begin position="1"/>
        <end position="19"/>
    </location>
</feature>
<evidence type="ECO:0000313" key="3">
    <source>
        <dbReference type="Proteomes" id="UP000320551"/>
    </source>
</evidence>
<feature type="region of interest" description="Disordered" evidence="1">
    <location>
        <begin position="1"/>
        <end position="24"/>
    </location>
</feature>
<dbReference type="EMBL" id="SFBK01000036">
    <property type="protein sequence ID" value="TRU30109.1"/>
    <property type="molecule type" value="Genomic_DNA"/>
</dbReference>
<proteinExistence type="predicted"/>
<sequence>MTSCDPNQSISSPNNAVQESSERATKEIITIEGKISEVMETWPLQLVVTTPKGNYYVGLLLETKITQQGQTVDAQKLMLGVEVKLQGYSSVVNQFALTAQVIEIK</sequence>
<name>A0A552E6F9_MICAE</name>
<evidence type="ECO:0000313" key="2">
    <source>
        <dbReference type="EMBL" id="TRU30109.1"/>
    </source>
</evidence>
<evidence type="ECO:0000256" key="1">
    <source>
        <dbReference type="SAM" id="MobiDB-lite"/>
    </source>
</evidence>
<evidence type="ECO:0008006" key="4">
    <source>
        <dbReference type="Google" id="ProtNLM"/>
    </source>
</evidence>
<accession>A0A552E6F9</accession>
<protein>
    <recommendedName>
        <fullName evidence="4">DUF3221 domain-containing protein</fullName>
    </recommendedName>
</protein>
<reference evidence="2 3" key="1">
    <citation type="submission" date="2019-01" db="EMBL/GenBank/DDBJ databases">
        <title>Coherence of Microcystis species and biogeography revealed through population genomics.</title>
        <authorList>
            <person name="Perez-Carrascal O.M."/>
            <person name="Terrat Y."/>
            <person name="Giani A."/>
            <person name="Fortin N."/>
            <person name="Tromas N."/>
            <person name="Shapiro B.J."/>
        </authorList>
    </citation>
    <scope>NUCLEOTIDE SEQUENCE [LARGE SCALE GENOMIC DNA]</scope>
    <source>
        <strain evidence="2">Ma_QC_B_20070730_S2</strain>
    </source>
</reference>
<comment type="caution">
    <text evidence="2">The sequence shown here is derived from an EMBL/GenBank/DDBJ whole genome shotgun (WGS) entry which is preliminary data.</text>
</comment>
<gene>
    <name evidence="2" type="ORF">EWV80_02845</name>
</gene>
<dbReference type="Proteomes" id="UP000320551">
    <property type="component" value="Unassembled WGS sequence"/>
</dbReference>